<dbReference type="AlphaFoldDB" id="A0A084WGG8"/>
<evidence type="ECO:0000313" key="3">
    <source>
        <dbReference type="Proteomes" id="UP000030765"/>
    </source>
</evidence>
<protein>
    <submittedName>
        <fullName evidence="1 2">Patatin</fullName>
    </submittedName>
</protein>
<evidence type="ECO:0000313" key="1">
    <source>
        <dbReference type="EMBL" id="KFB49312.1"/>
    </source>
</evidence>
<name>A0A084WGG8_ANOSI</name>
<dbReference type="VEuPathDB" id="VectorBase:ASIC017428"/>
<dbReference type="Proteomes" id="UP000030765">
    <property type="component" value="Unassembled WGS sequence"/>
</dbReference>
<evidence type="ECO:0000313" key="2">
    <source>
        <dbReference type="EnsemblMetazoa" id="ASIC017428-PA"/>
    </source>
</evidence>
<reference evidence="2" key="2">
    <citation type="submission" date="2020-05" db="UniProtKB">
        <authorList>
            <consortium name="EnsemblMetazoa"/>
        </authorList>
    </citation>
    <scope>IDENTIFICATION</scope>
</reference>
<organism evidence="1">
    <name type="scientific">Anopheles sinensis</name>
    <name type="common">Mosquito</name>
    <dbReference type="NCBI Taxonomy" id="74873"/>
    <lineage>
        <taxon>Eukaryota</taxon>
        <taxon>Metazoa</taxon>
        <taxon>Ecdysozoa</taxon>
        <taxon>Arthropoda</taxon>
        <taxon>Hexapoda</taxon>
        <taxon>Insecta</taxon>
        <taxon>Pterygota</taxon>
        <taxon>Neoptera</taxon>
        <taxon>Endopterygota</taxon>
        <taxon>Diptera</taxon>
        <taxon>Nematocera</taxon>
        <taxon>Culicoidea</taxon>
        <taxon>Culicidae</taxon>
        <taxon>Anophelinae</taxon>
        <taxon>Anopheles</taxon>
    </lineage>
</organism>
<keyword evidence="3" id="KW-1185">Reference proteome</keyword>
<accession>A0A084WGG8</accession>
<dbReference type="EMBL" id="KE525344">
    <property type="protein sequence ID" value="KFB49312.1"/>
    <property type="molecule type" value="Genomic_DNA"/>
</dbReference>
<proteinExistence type="predicted"/>
<dbReference type="EnsemblMetazoa" id="ASIC017428-RA">
    <property type="protein sequence ID" value="ASIC017428-PA"/>
    <property type="gene ID" value="ASIC017428"/>
</dbReference>
<dbReference type="EMBL" id="ATLV01023568">
    <property type="status" value="NOT_ANNOTATED_CDS"/>
    <property type="molecule type" value="Genomic_DNA"/>
</dbReference>
<sequence>MFMIFNGMRISTYQKIKLLKPIYNAKCHTIFTRIVFDLEGSNESPKVGPTVNPKRLIILKAKERLRDGQSGLV</sequence>
<reference evidence="1 3" key="1">
    <citation type="journal article" date="2014" name="BMC Genomics">
        <title>Genome sequence of Anopheles sinensis provides insight into genetics basis of mosquito competence for malaria parasites.</title>
        <authorList>
            <person name="Zhou D."/>
            <person name="Zhang D."/>
            <person name="Ding G."/>
            <person name="Shi L."/>
            <person name="Hou Q."/>
            <person name="Ye Y."/>
            <person name="Xu Y."/>
            <person name="Zhou H."/>
            <person name="Xiong C."/>
            <person name="Li S."/>
            <person name="Yu J."/>
            <person name="Hong S."/>
            <person name="Yu X."/>
            <person name="Zou P."/>
            <person name="Chen C."/>
            <person name="Chang X."/>
            <person name="Wang W."/>
            <person name="Lv Y."/>
            <person name="Sun Y."/>
            <person name="Ma L."/>
            <person name="Shen B."/>
            <person name="Zhu C."/>
        </authorList>
    </citation>
    <scope>NUCLEOTIDE SEQUENCE [LARGE SCALE GENOMIC DNA]</scope>
</reference>
<gene>
    <name evidence="1" type="ORF">ZHAS_00017428</name>
</gene>